<dbReference type="Proteomes" id="UP000019155">
    <property type="component" value="Unassembled WGS sequence"/>
</dbReference>
<name>W4N5V1_9BIFI</name>
<accession>W4N5V1</accession>
<keyword evidence="3" id="KW-1185">Reference proteome</keyword>
<evidence type="ECO:0000313" key="2">
    <source>
        <dbReference type="EMBL" id="ETY70397.1"/>
    </source>
</evidence>
<comment type="caution">
    <text evidence="2">The sequence shown here is derived from an EMBL/GenBank/DDBJ whole genome shotgun (WGS) entry which is preliminary data.</text>
</comment>
<evidence type="ECO:0000256" key="1">
    <source>
        <dbReference type="SAM" id="MobiDB-lite"/>
    </source>
</evidence>
<dbReference type="EMBL" id="AZMV01000009">
    <property type="protein sequence ID" value="ETY70397.1"/>
    <property type="molecule type" value="Genomic_DNA"/>
</dbReference>
<reference evidence="2 3" key="1">
    <citation type="journal article" date="2014" name="Genome Announc.">
        <title>The Genome Sequence of Bifidobacterium moukalabense DSM 27321 Highlights the Close Phylogenetic Relatedness with the Bifidobacterium dentium Taxon.</title>
        <authorList>
            <person name="Lugli G.A."/>
            <person name="Duranti S."/>
            <person name="Milani C."/>
            <person name="Turroni F."/>
            <person name="Viappiani A."/>
            <person name="Mangifesta M."/>
            <person name="van Sinderen D."/>
            <person name="Ventura M."/>
        </authorList>
    </citation>
    <scope>NUCLEOTIDE SEQUENCE [LARGE SCALE GENOMIC DNA]</scope>
    <source>
        <strain evidence="2 3">DSM 27321</strain>
    </source>
</reference>
<protein>
    <submittedName>
        <fullName evidence="2">Putative serine protease</fullName>
    </submittedName>
</protein>
<keyword evidence="2" id="KW-0378">Hydrolase</keyword>
<evidence type="ECO:0000313" key="3">
    <source>
        <dbReference type="Proteomes" id="UP000019155"/>
    </source>
</evidence>
<dbReference type="GO" id="GO:0006508">
    <property type="term" value="P:proteolysis"/>
    <property type="evidence" value="ECO:0007669"/>
    <property type="project" value="UniProtKB-KW"/>
</dbReference>
<organism evidence="2 3">
    <name type="scientific">Bifidobacterium moukalabense DSM 27321</name>
    <dbReference type="NCBI Taxonomy" id="1435051"/>
    <lineage>
        <taxon>Bacteria</taxon>
        <taxon>Bacillati</taxon>
        <taxon>Actinomycetota</taxon>
        <taxon>Actinomycetes</taxon>
        <taxon>Bifidobacteriales</taxon>
        <taxon>Bifidobacteriaceae</taxon>
        <taxon>Bifidobacterium</taxon>
    </lineage>
</organism>
<keyword evidence="2" id="KW-0645">Protease</keyword>
<proteinExistence type="predicted"/>
<sequence>AVPQGRRFGLHALVGDRHRRTGGRGRGCCGFAGVAGVGGAGGRRGRGGGGRRDRGGRGGAASRPWPAPAAPRACRRCGWRAGVSVRGPAGAVSAVRRPAGPTATIATTTVGHHQKAD</sequence>
<feature type="region of interest" description="Disordered" evidence="1">
    <location>
        <begin position="37"/>
        <end position="71"/>
    </location>
</feature>
<dbReference type="AlphaFoldDB" id="W4N5V1"/>
<feature type="non-terminal residue" evidence="2">
    <location>
        <position position="1"/>
    </location>
</feature>
<dbReference type="GO" id="GO:0008233">
    <property type="term" value="F:peptidase activity"/>
    <property type="evidence" value="ECO:0007669"/>
    <property type="project" value="UniProtKB-KW"/>
</dbReference>
<gene>
    <name evidence="2" type="ORF">BMOU_2108</name>
</gene>